<evidence type="ECO:0000256" key="1">
    <source>
        <dbReference type="ARBA" id="ARBA00010520"/>
    </source>
</evidence>
<reference evidence="4 5" key="1">
    <citation type="submission" date="2016-09" db="EMBL/GenBank/DDBJ databases">
        <title>Aspergillus awamori IFM 58123T.</title>
        <authorList>
            <person name="Kusuya Y."/>
            <person name="Shimizu M."/>
            <person name="Takahashi H."/>
            <person name="Yaguchi T."/>
        </authorList>
    </citation>
    <scope>NUCLEOTIDE SEQUENCE [LARGE SCALE GENOMIC DNA]</scope>
    <source>
        <strain evidence="4 5">IFM 58123</strain>
    </source>
</reference>
<comment type="caution">
    <text evidence="4">The sequence shown here is derived from an EMBL/GenBank/DDBJ whole genome shotgun (WGS) entry which is preliminary data.</text>
</comment>
<comment type="function">
    <text evidence="2">Plays an essential role in initiation of the G0 program by preventing the degradation of specific nutrient-regulated mRNAs via the 5'-3' mRNA decay pathway.</text>
</comment>
<keyword evidence="5" id="KW-1185">Reference proteome</keyword>
<proteinExistence type="inferred from homology"/>
<dbReference type="Proteomes" id="UP000286921">
    <property type="component" value="Unassembled WGS sequence"/>
</dbReference>
<name>A0A401L2P9_ASPAW</name>
<evidence type="ECO:0000256" key="2">
    <source>
        <dbReference type="RuleBase" id="RU363120"/>
    </source>
</evidence>
<dbReference type="Pfam" id="PF04667">
    <property type="entry name" value="Endosulfine"/>
    <property type="match status" value="1"/>
</dbReference>
<gene>
    <name evidence="4" type="ORF">AAWM_08698</name>
</gene>
<feature type="region of interest" description="Disordered" evidence="3">
    <location>
        <begin position="194"/>
        <end position="267"/>
    </location>
</feature>
<evidence type="ECO:0000256" key="3">
    <source>
        <dbReference type="SAM" id="MobiDB-lite"/>
    </source>
</evidence>
<dbReference type="InterPro" id="IPR006760">
    <property type="entry name" value="Endosulphine"/>
</dbReference>
<feature type="compositionally biased region" description="Basic and acidic residues" evidence="3">
    <location>
        <begin position="254"/>
        <end position="267"/>
    </location>
</feature>
<protein>
    <recommendedName>
        <fullName evidence="2">mRNA stability protein</fullName>
    </recommendedName>
</protein>
<dbReference type="AlphaFoldDB" id="A0A401L2P9"/>
<dbReference type="EMBL" id="BDHI01000022">
    <property type="protein sequence ID" value="GCB25813.1"/>
    <property type="molecule type" value="Genomic_DNA"/>
</dbReference>
<organism evidence="4 5">
    <name type="scientific">Aspergillus awamori</name>
    <name type="common">Black koji mold</name>
    <dbReference type="NCBI Taxonomy" id="105351"/>
    <lineage>
        <taxon>Eukaryota</taxon>
        <taxon>Fungi</taxon>
        <taxon>Dikarya</taxon>
        <taxon>Ascomycota</taxon>
        <taxon>Pezizomycotina</taxon>
        <taxon>Eurotiomycetes</taxon>
        <taxon>Eurotiomycetidae</taxon>
        <taxon>Eurotiales</taxon>
        <taxon>Aspergillaceae</taxon>
        <taxon>Aspergillus</taxon>
    </lineage>
</organism>
<evidence type="ECO:0000313" key="4">
    <source>
        <dbReference type="EMBL" id="GCB25813.1"/>
    </source>
</evidence>
<sequence length="267" mass="29052">MSGAWEVTSFAVQTSTANQKTDTLYANGRMQVPVIISVKAVNGTTGAIYDSTEVTGTWFYSTTENEFAHTLGNSRDPVTPIADGTKSIIFWISSTKVENKNIAAFITQPNEQVISLVSNCAQIGKCAQIAITITKSSRLLRTKNAPSVPMVDFHDPVYNSQGESYVPEKEILTDRIKGRKYFDSGDYALSAADKASNDSGLVQSGTGHPLRESISRPHAPVPTTSNVNKDAYRDLNAQKSPSPEIAESSLHHRTNIESEKTEHENGI</sequence>
<dbReference type="STRING" id="105351.A0A401L2P9"/>
<feature type="compositionally biased region" description="Polar residues" evidence="3">
    <location>
        <begin position="197"/>
        <end position="206"/>
    </location>
</feature>
<accession>A0A401L2P9</accession>
<comment type="similarity">
    <text evidence="1 2">Belongs to the endosulfine family.</text>
</comment>
<evidence type="ECO:0000313" key="5">
    <source>
        <dbReference type="Proteomes" id="UP000286921"/>
    </source>
</evidence>